<feature type="transmembrane region" description="Helical" evidence="1">
    <location>
        <begin position="133"/>
        <end position="153"/>
    </location>
</feature>
<evidence type="ECO:0000313" key="3">
    <source>
        <dbReference type="Proteomes" id="UP000278351"/>
    </source>
</evidence>
<dbReference type="AlphaFoldDB" id="A0A3N4Q165"/>
<dbReference type="EMBL" id="RPDH01000001">
    <property type="protein sequence ID" value="RPE13968.1"/>
    <property type="molecule type" value="Genomic_DNA"/>
</dbReference>
<keyword evidence="1" id="KW-1133">Transmembrane helix</keyword>
<gene>
    <name evidence="2" type="ORF">EGT74_10775</name>
</gene>
<evidence type="ECO:0000313" key="2">
    <source>
        <dbReference type="EMBL" id="RPE13968.1"/>
    </source>
</evidence>
<evidence type="ECO:0000256" key="1">
    <source>
        <dbReference type="SAM" id="Phobius"/>
    </source>
</evidence>
<organism evidence="2 3">
    <name type="scientific">Chitinophaga lutea</name>
    <dbReference type="NCBI Taxonomy" id="2488634"/>
    <lineage>
        <taxon>Bacteria</taxon>
        <taxon>Pseudomonadati</taxon>
        <taxon>Bacteroidota</taxon>
        <taxon>Chitinophagia</taxon>
        <taxon>Chitinophagales</taxon>
        <taxon>Chitinophagaceae</taxon>
        <taxon>Chitinophaga</taxon>
    </lineage>
</organism>
<dbReference type="RefSeq" id="WP_123846481.1">
    <property type="nucleotide sequence ID" value="NZ_RPDH01000001.1"/>
</dbReference>
<name>A0A3N4Q165_9BACT</name>
<accession>A0A3N4Q165</accession>
<feature type="transmembrane region" description="Helical" evidence="1">
    <location>
        <begin position="160"/>
        <end position="180"/>
    </location>
</feature>
<reference evidence="2 3" key="1">
    <citation type="submission" date="2018-11" db="EMBL/GenBank/DDBJ databases">
        <title>Chitinophaga lutea sp.nov., isolate from arsenic contaminated soil.</title>
        <authorList>
            <person name="Zong Y."/>
        </authorList>
    </citation>
    <scope>NUCLEOTIDE SEQUENCE [LARGE SCALE GENOMIC DNA]</scope>
    <source>
        <strain evidence="2 3">ZY74</strain>
    </source>
</reference>
<proteinExistence type="predicted"/>
<sequence>MTFDFALQFKDYSTTELLQITLHPDTYDPQAVDAAARILAARQVPEAEIAEASAAILEDADKAHARRNKIDGYKTKAKETLEHVLEPGGEVKPAIWIRIFVAVVGLQYVWKLFENTVAFVRMVQYEGLGGLPGGYVLYLLQFAYTPCLIYLLIKRNRWGWILLVLGCTLAVVNGLIGWYYSYKLQSFFKTDYIWLVFSLALNAAFLYFLLKEKIMHYFHVKPIVKQRTVAAMWLIAAGTFFFNVYLELRH</sequence>
<comment type="caution">
    <text evidence="2">The sequence shown here is derived from an EMBL/GenBank/DDBJ whole genome shotgun (WGS) entry which is preliminary data.</text>
</comment>
<feature type="transmembrane region" description="Helical" evidence="1">
    <location>
        <begin position="192"/>
        <end position="210"/>
    </location>
</feature>
<keyword evidence="1" id="KW-0812">Transmembrane</keyword>
<dbReference type="Proteomes" id="UP000278351">
    <property type="component" value="Unassembled WGS sequence"/>
</dbReference>
<keyword evidence="1" id="KW-0472">Membrane</keyword>
<dbReference type="OrthoDB" id="680261at2"/>
<keyword evidence="3" id="KW-1185">Reference proteome</keyword>
<protein>
    <submittedName>
        <fullName evidence="2">Uncharacterized protein</fullName>
    </submittedName>
</protein>
<feature type="transmembrane region" description="Helical" evidence="1">
    <location>
        <begin position="230"/>
        <end position="246"/>
    </location>
</feature>